<keyword evidence="3 5" id="KW-1133">Transmembrane helix</keyword>
<protein>
    <submittedName>
        <fullName evidence="7">DUF1282 family protein</fullName>
    </submittedName>
</protein>
<feature type="domain" description="Yip1" evidence="6">
    <location>
        <begin position="12"/>
        <end position="171"/>
    </location>
</feature>
<name>A0A9D1XQX2_9BACT</name>
<sequence>MYKEIIKWVVAIISQPTKAWAVLAKKEVKQEEFLSRFVYPLIGLMTAAAFIGVLFTRKEFDLQLALKSSIRTLVSAFGGFYVGAYLMNELWQGLFKRKKDMDLWMRFIGYSSSLMFALNIVLTLLPEFFFLQIFVAYTFYIIWEGAGPYMGVEEKIRLKFVAITTVVTLLAPAAIQFALSLLMPGMSF</sequence>
<evidence type="ECO:0000313" key="8">
    <source>
        <dbReference type="Proteomes" id="UP000823847"/>
    </source>
</evidence>
<accession>A0A9D1XQX2</accession>
<comment type="caution">
    <text evidence="7">The sequence shown here is derived from an EMBL/GenBank/DDBJ whole genome shotgun (WGS) entry which is preliminary data.</text>
</comment>
<reference evidence="7" key="1">
    <citation type="journal article" date="2021" name="PeerJ">
        <title>Extensive microbial diversity within the chicken gut microbiome revealed by metagenomics and culture.</title>
        <authorList>
            <person name="Gilroy R."/>
            <person name="Ravi A."/>
            <person name="Getino M."/>
            <person name="Pursley I."/>
            <person name="Horton D.L."/>
            <person name="Alikhan N.F."/>
            <person name="Baker D."/>
            <person name="Gharbi K."/>
            <person name="Hall N."/>
            <person name="Watson M."/>
            <person name="Adriaenssens E.M."/>
            <person name="Foster-Nyarko E."/>
            <person name="Jarju S."/>
            <person name="Secka A."/>
            <person name="Antonio M."/>
            <person name="Oren A."/>
            <person name="Chaudhuri R.R."/>
            <person name="La Ragione R."/>
            <person name="Hildebrand F."/>
            <person name="Pallen M.J."/>
        </authorList>
    </citation>
    <scope>NUCLEOTIDE SEQUENCE</scope>
    <source>
        <strain evidence="7">ChiHecec2B26-12326</strain>
    </source>
</reference>
<gene>
    <name evidence="7" type="ORF">H9848_05485</name>
</gene>
<feature type="transmembrane region" description="Helical" evidence="5">
    <location>
        <begin position="158"/>
        <end position="179"/>
    </location>
</feature>
<feature type="transmembrane region" description="Helical" evidence="5">
    <location>
        <begin position="37"/>
        <end position="56"/>
    </location>
</feature>
<evidence type="ECO:0000313" key="7">
    <source>
        <dbReference type="EMBL" id="HIX86041.1"/>
    </source>
</evidence>
<dbReference type="InterPro" id="IPR006977">
    <property type="entry name" value="Yip1_dom"/>
</dbReference>
<reference evidence="7" key="2">
    <citation type="submission" date="2021-04" db="EMBL/GenBank/DDBJ databases">
        <authorList>
            <person name="Gilroy R."/>
        </authorList>
    </citation>
    <scope>NUCLEOTIDE SEQUENCE</scope>
    <source>
        <strain evidence="7">ChiHecec2B26-12326</strain>
    </source>
</reference>
<evidence type="ECO:0000256" key="5">
    <source>
        <dbReference type="SAM" id="Phobius"/>
    </source>
</evidence>
<evidence type="ECO:0000259" key="6">
    <source>
        <dbReference type="Pfam" id="PF04893"/>
    </source>
</evidence>
<evidence type="ECO:0000256" key="1">
    <source>
        <dbReference type="ARBA" id="ARBA00004141"/>
    </source>
</evidence>
<dbReference type="Proteomes" id="UP000823847">
    <property type="component" value="Unassembled WGS sequence"/>
</dbReference>
<keyword evidence="4 5" id="KW-0472">Membrane</keyword>
<dbReference type="AlphaFoldDB" id="A0A9D1XQX2"/>
<evidence type="ECO:0000256" key="4">
    <source>
        <dbReference type="ARBA" id="ARBA00023136"/>
    </source>
</evidence>
<feature type="transmembrane region" description="Helical" evidence="5">
    <location>
        <begin position="128"/>
        <end position="146"/>
    </location>
</feature>
<evidence type="ECO:0000256" key="2">
    <source>
        <dbReference type="ARBA" id="ARBA00022692"/>
    </source>
</evidence>
<organism evidence="7 8">
    <name type="scientific">Candidatus Parabacteroides intestinigallinarum</name>
    <dbReference type="NCBI Taxonomy" id="2838722"/>
    <lineage>
        <taxon>Bacteria</taxon>
        <taxon>Pseudomonadati</taxon>
        <taxon>Bacteroidota</taxon>
        <taxon>Bacteroidia</taxon>
        <taxon>Bacteroidales</taxon>
        <taxon>Tannerellaceae</taxon>
        <taxon>Parabacteroides</taxon>
    </lineage>
</organism>
<dbReference type="Pfam" id="PF04893">
    <property type="entry name" value="Yip1"/>
    <property type="match status" value="1"/>
</dbReference>
<evidence type="ECO:0000256" key="3">
    <source>
        <dbReference type="ARBA" id="ARBA00022989"/>
    </source>
</evidence>
<feature type="transmembrane region" description="Helical" evidence="5">
    <location>
        <begin position="68"/>
        <end position="91"/>
    </location>
</feature>
<dbReference type="EMBL" id="DXEN01000037">
    <property type="protein sequence ID" value="HIX86041.1"/>
    <property type="molecule type" value="Genomic_DNA"/>
</dbReference>
<comment type="subcellular location">
    <subcellularLocation>
        <location evidence="1">Membrane</location>
        <topology evidence="1">Multi-pass membrane protein</topology>
    </subcellularLocation>
</comment>
<keyword evidence="2 5" id="KW-0812">Transmembrane</keyword>
<feature type="transmembrane region" description="Helical" evidence="5">
    <location>
        <begin position="103"/>
        <end position="122"/>
    </location>
</feature>
<dbReference type="GO" id="GO:0016020">
    <property type="term" value="C:membrane"/>
    <property type="evidence" value="ECO:0007669"/>
    <property type="project" value="UniProtKB-SubCell"/>
</dbReference>
<proteinExistence type="predicted"/>